<dbReference type="InterPro" id="IPR040351">
    <property type="entry name" value="RAB3IL/RAB3IP/Sec2"/>
</dbReference>
<feature type="region of interest" description="Disordered" evidence="2">
    <location>
        <begin position="204"/>
        <end position="228"/>
    </location>
</feature>
<evidence type="ECO:0000259" key="3">
    <source>
        <dbReference type="Pfam" id="PF06428"/>
    </source>
</evidence>
<protein>
    <submittedName>
        <fullName evidence="4">Putative gdp gtp exchange factor sec2p</fullName>
    </submittedName>
</protein>
<dbReference type="GO" id="GO:0051286">
    <property type="term" value="C:cell tip"/>
    <property type="evidence" value="ECO:0007669"/>
    <property type="project" value="TreeGrafter"/>
</dbReference>
<organism evidence="4 5">
    <name type="scientific">Phaeomoniella chlamydospora</name>
    <name type="common">Phaeoacremonium chlamydosporum</name>
    <dbReference type="NCBI Taxonomy" id="158046"/>
    <lineage>
        <taxon>Eukaryota</taxon>
        <taxon>Fungi</taxon>
        <taxon>Dikarya</taxon>
        <taxon>Ascomycota</taxon>
        <taxon>Pezizomycotina</taxon>
        <taxon>Eurotiomycetes</taxon>
        <taxon>Chaetothyriomycetidae</taxon>
        <taxon>Phaeomoniellales</taxon>
        <taxon>Phaeomoniellaceae</taxon>
        <taxon>Phaeomoniella</taxon>
    </lineage>
</organism>
<dbReference type="SUPFAM" id="SSF144284">
    <property type="entry name" value="Sec2 N-terminal region"/>
    <property type="match status" value="1"/>
</dbReference>
<dbReference type="PANTHER" id="PTHR14430">
    <property type="entry name" value="RABIN3-RELATED"/>
    <property type="match status" value="1"/>
</dbReference>
<feature type="compositionally biased region" description="Low complexity" evidence="2">
    <location>
        <begin position="331"/>
        <end position="342"/>
    </location>
</feature>
<feature type="region of interest" description="Disordered" evidence="2">
    <location>
        <begin position="1"/>
        <end position="49"/>
    </location>
</feature>
<proteinExistence type="predicted"/>
<dbReference type="GO" id="GO:0070319">
    <property type="term" value="C:Golgi to plasma membrane transport vesicle"/>
    <property type="evidence" value="ECO:0007669"/>
    <property type="project" value="TreeGrafter"/>
</dbReference>
<dbReference type="GO" id="GO:0006887">
    <property type="term" value="P:exocytosis"/>
    <property type="evidence" value="ECO:0007669"/>
    <property type="project" value="TreeGrafter"/>
</dbReference>
<reference evidence="4 5" key="2">
    <citation type="submission" date="2015-05" db="EMBL/GenBank/DDBJ databases">
        <authorList>
            <person name="Morales-Cruz A."/>
            <person name="Amrine K.C."/>
            <person name="Cantu D."/>
        </authorList>
    </citation>
    <scope>NUCLEOTIDE SEQUENCE [LARGE SCALE GENOMIC DNA]</scope>
    <source>
        <strain evidence="4">UCRPC4</strain>
    </source>
</reference>
<feature type="domain" description="GDP/GTP exchange factor Sec2 N-terminal" evidence="3">
    <location>
        <begin position="68"/>
        <end position="207"/>
    </location>
</feature>
<gene>
    <name evidence="4" type="ORF">UCRPC4_g03920</name>
</gene>
<dbReference type="OrthoDB" id="1748564at2759"/>
<dbReference type="InterPro" id="IPR009449">
    <property type="entry name" value="Sec2_N"/>
</dbReference>
<evidence type="ECO:0000256" key="2">
    <source>
        <dbReference type="SAM" id="MobiDB-lite"/>
    </source>
</evidence>
<dbReference type="Pfam" id="PF06428">
    <property type="entry name" value="Sec2p"/>
    <property type="match status" value="1"/>
</dbReference>
<name>A0A0G2GBH0_PHACM</name>
<feature type="compositionally biased region" description="Basic and acidic residues" evidence="2">
    <location>
        <begin position="595"/>
        <end position="605"/>
    </location>
</feature>
<feature type="compositionally biased region" description="Polar residues" evidence="2">
    <location>
        <begin position="21"/>
        <end position="43"/>
    </location>
</feature>
<comment type="caution">
    <text evidence="4">The sequence shown here is derived from an EMBL/GenBank/DDBJ whole genome shotgun (WGS) entry which is preliminary data.</text>
</comment>
<keyword evidence="5" id="KW-1185">Reference proteome</keyword>
<dbReference type="GO" id="GO:0005085">
    <property type="term" value="F:guanyl-nucleotide exchange factor activity"/>
    <property type="evidence" value="ECO:0007669"/>
    <property type="project" value="InterPro"/>
</dbReference>
<dbReference type="AlphaFoldDB" id="A0A0G2GBH0"/>
<dbReference type="PANTHER" id="PTHR14430:SF0">
    <property type="entry name" value="SEC2P DOMAIN-CONTAINING PROTEIN"/>
    <property type="match status" value="1"/>
</dbReference>
<feature type="compositionally biased region" description="Polar residues" evidence="2">
    <location>
        <begin position="311"/>
        <end position="330"/>
    </location>
</feature>
<dbReference type="Pfam" id="PF25555">
    <property type="entry name" value="RAB3A-like_C"/>
    <property type="match status" value="1"/>
</dbReference>
<evidence type="ECO:0000313" key="4">
    <source>
        <dbReference type="EMBL" id="KKY21003.1"/>
    </source>
</evidence>
<dbReference type="Gene3D" id="6.10.140.910">
    <property type="match status" value="1"/>
</dbReference>
<feature type="region of interest" description="Disordered" evidence="2">
    <location>
        <begin position="513"/>
        <end position="636"/>
    </location>
</feature>
<feature type="compositionally biased region" description="Low complexity" evidence="2">
    <location>
        <begin position="584"/>
        <end position="594"/>
    </location>
</feature>
<keyword evidence="1" id="KW-0175">Coiled coil</keyword>
<dbReference type="CDD" id="cd21044">
    <property type="entry name" value="Rab11BD_RAB3IP_like"/>
    <property type="match status" value="1"/>
</dbReference>
<evidence type="ECO:0000256" key="1">
    <source>
        <dbReference type="ARBA" id="ARBA00023054"/>
    </source>
</evidence>
<accession>A0A0G2GBH0</accession>
<feature type="compositionally biased region" description="Polar residues" evidence="2">
    <location>
        <begin position="563"/>
        <end position="583"/>
    </location>
</feature>
<evidence type="ECO:0000313" key="5">
    <source>
        <dbReference type="Proteomes" id="UP000053317"/>
    </source>
</evidence>
<sequence length="636" mass="69723">MTEVARSPGVLGSHHDDASEVSLSTLPDPRTASSSDLSRTGSHSPRHPDLSAEVAALSDKLITAINHQTTLDDTLAQTRHELEAARARVRQLEAEAKEYEEKLASGALLTRDAADDAQDKLVANLEAERRQKSMLQQEKRGIEMELETLTVSLFEEANKMVAAANQEKDAIQRKNQQLRDQVRDTEMLLASQQEQLMELKNVMQQMSSDRDEQESVRASTAPSSPAVHKEETFNRLMEVMNLSPVTPGDGDISPAPSTTFTHLLKPICRIDLPAYEDYRQLIAVAKSQPASRVTSGTYAGLNVMGLAGLGPSSQSGTSTPNGTGSHGNMVSPSTPGSFTPPGAKDPPVPLKETKFYKRILSEDVEPTLRLDIAPGISWLNRRSLLSAICEGSLIVEPIPDASRKLYGRYTTCSVCGENRKGDENPRTHRMRTSDADGASRWQLCQLCLEKVRATCDLVGFVRMIKDGVVRIREGDPEAEQEVWEELVRLRERMFWARMAAGVIPAFMDRKGEKVSLGTGRRSHESRRSVPETPPSTSKPLSDPEMELAEPKDSSTKIPIPETADSTSVANESQTSINGTDEANSQLQSALQQSIDDQHEINEKENASAPPLPERSSDRKSDNSNKPLTVSIPGGFE</sequence>
<dbReference type="EMBL" id="LCWF01000089">
    <property type="protein sequence ID" value="KKY21003.1"/>
    <property type="molecule type" value="Genomic_DNA"/>
</dbReference>
<feature type="region of interest" description="Disordered" evidence="2">
    <location>
        <begin position="310"/>
        <end position="349"/>
    </location>
</feature>
<dbReference type="Proteomes" id="UP000053317">
    <property type="component" value="Unassembled WGS sequence"/>
</dbReference>
<reference evidence="4 5" key="1">
    <citation type="submission" date="2015-05" db="EMBL/GenBank/DDBJ databases">
        <title>Distinctive expansion of gene families associated with plant cell wall degradation and secondary metabolism in the genomes of grapevine trunk pathogens.</title>
        <authorList>
            <person name="Lawrence D.P."/>
            <person name="Travadon R."/>
            <person name="Rolshausen P.E."/>
            <person name="Baumgartner K."/>
        </authorList>
    </citation>
    <scope>NUCLEOTIDE SEQUENCE [LARGE SCALE GENOMIC DNA]</scope>
    <source>
        <strain evidence="4">UCRPC4</strain>
    </source>
</reference>